<dbReference type="Proteomes" id="UP000199652">
    <property type="component" value="Unassembled WGS sequence"/>
</dbReference>
<dbReference type="EMBL" id="FNOU01000001">
    <property type="protein sequence ID" value="SDX34966.1"/>
    <property type="molecule type" value="Genomic_DNA"/>
</dbReference>
<evidence type="ECO:0000313" key="3">
    <source>
        <dbReference type="Proteomes" id="UP000199652"/>
    </source>
</evidence>
<evidence type="ECO:0000256" key="1">
    <source>
        <dbReference type="SAM" id="MobiDB-lite"/>
    </source>
</evidence>
<dbReference type="AlphaFoldDB" id="A0A1H3AZ10"/>
<name>A0A1H3AZ10_EUBBA</name>
<sequence length="110" mass="12020">MARKSKLKSELKNHNSTIKEKNEIASKVIAEEETKKMGEETVGLVDDLKKKVKEAVTPKEQDNAAILKEAAEDTRKKAEAETKAKADADAKKKADEEAKAKAAAEAKKKA</sequence>
<dbReference type="RefSeq" id="WP_176770782.1">
    <property type="nucleotide sequence ID" value="NZ_FNOU01000001.1"/>
</dbReference>
<protein>
    <submittedName>
        <fullName evidence="2">Colicin import membrane protein</fullName>
    </submittedName>
</protein>
<feature type="non-terminal residue" evidence="2">
    <location>
        <position position="110"/>
    </location>
</feature>
<reference evidence="3" key="1">
    <citation type="submission" date="2016-10" db="EMBL/GenBank/DDBJ databases">
        <authorList>
            <person name="Varghese N."/>
            <person name="Submissions S."/>
        </authorList>
    </citation>
    <scope>NUCLEOTIDE SEQUENCE [LARGE SCALE GENOMIC DNA]</scope>
    <source>
        <strain evidence="3">VPI 5359</strain>
    </source>
</reference>
<proteinExistence type="predicted"/>
<keyword evidence="3" id="KW-1185">Reference proteome</keyword>
<gene>
    <name evidence="2" type="ORF">SAMN04488579_101236</name>
</gene>
<dbReference type="STRING" id="1528.SAMN04488579_101236"/>
<feature type="compositionally biased region" description="Basic and acidic residues" evidence="1">
    <location>
        <begin position="69"/>
        <end position="110"/>
    </location>
</feature>
<organism evidence="2 3">
    <name type="scientific">Eubacterium barkeri</name>
    <name type="common">Clostridium barkeri</name>
    <dbReference type="NCBI Taxonomy" id="1528"/>
    <lineage>
        <taxon>Bacteria</taxon>
        <taxon>Bacillati</taxon>
        <taxon>Bacillota</taxon>
        <taxon>Clostridia</taxon>
        <taxon>Eubacteriales</taxon>
        <taxon>Eubacteriaceae</taxon>
        <taxon>Eubacterium</taxon>
    </lineage>
</organism>
<feature type="region of interest" description="Disordered" evidence="1">
    <location>
        <begin position="61"/>
        <end position="110"/>
    </location>
</feature>
<evidence type="ECO:0000313" key="2">
    <source>
        <dbReference type="EMBL" id="SDX34966.1"/>
    </source>
</evidence>
<accession>A0A1H3AZ10</accession>